<evidence type="ECO:0000256" key="1">
    <source>
        <dbReference type="ARBA" id="ARBA00012493"/>
    </source>
</evidence>
<dbReference type="Gene3D" id="3.30.420.10">
    <property type="entry name" value="Ribonuclease H-like superfamily/Ribonuclease H"/>
    <property type="match status" value="1"/>
</dbReference>
<dbReference type="InterPro" id="IPR036397">
    <property type="entry name" value="RNaseH_sf"/>
</dbReference>
<dbReference type="GO" id="GO:0003676">
    <property type="term" value="F:nucleic acid binding"/>
    <property type="evidence" value="ECO:0007669"/>
    <property type="project" value="InterPro"/>
</dbReference>
<dbReference type="Pfam" id="PF17921">
    <property type="entry name" value="Integrase_H2C2"/>
    <property type="match status" value="1"/>
</dbReference>
<dbReference type="AlphaFoldDB" id="A0A8K0DJQ5"/>
<organism evidence="3 4">
    <name type="scientific">Ignelater luminosus</name>
    <name type="common">Cucubano</name>
    <name type="synonym">Pyrophorus luminosus</name>
    <dbReference type="NCBI Taxonomy" id="2038154"/>
    <lineage>
        <taxon>Eukaryota</taxon>
        <taxon>Metazoa</taxon>
        <taxon>Ecdysozoa</taxon>
        <taxon>Arthropoda</taxon>
        <taxon>Hexapoda</taxon>
        <taxon>Insecta</taxon>
        <taxon>Pterygota</taxon>
        <taxon>Neoptera</taxon>
        <taxon>Endopterygota</taxon>
        <taxon>Coleoptera</taxon>
        <taxon>Polyphaga</taxon>
        <taxon>Elateriformia</taxon>
        <taxon>Elateroidea</taxon>
        <taxon>Elateridae</taxon>
        <taxon>Agrypninae</taxon>
        <taxon>Pyrophorini</taxon>
        <taxon>Ignelater</taxon>
    </lineage>
</organism>
<reference evidence="3" key="1">
    <citation type="submission" date="2019-08" db="EMBL/GenBank/DDBJ databases">
        <title>The genome of the North American firefly Photinus pyralis.</title>
        <authorList>
            <consortium name="Photinus pyralis genome working group"/>
            <person name="Fallon T.R."/>
            <person name="Sander Lower S.E."/>
            <person name="Weng J.-K."/>
        </authorList>
    </citation>
    <scope>NUCLEOTIDE SEQUENCE</scope>
    <source>
        <strain evidence="3">TRF0915ILg1</strain>
        <tissue evidence="3">Whole body</tissue>
    </source>
</reference>
<protein>
    <recommendedName>
        <fullName evidence="1">RNA-directed DNA polymerase</fullName>
        <ecNumber evidence="1">2.7.7.49</ecNumber>
    </recommendedName>
</protein>
<dbReference type="OrthoDB" id="117296at2759"/>
<gene>
    <name evidence="3" type="ORF">ILUMI_01713</name>
</gene>
<accession>A0A8K0DJQ5</accession>
<evidence type="ECO:0000313" key="4">
    <source>
        <dbReference type="Proteomes" id="UP000801492"/>
    </source>
</evidence>
<dbReference type="Proteomes" id="UP000801492">
    <property type="component" value="Unassembled WGS sequence"/>
</dbReference>
<feature type="domain" description="Integrase catalytic" evidence="2">
    <location>
        <begin position="329"/>
        <end position="480"/>
    </location>
</feature>
<dbReference type="EC" id="2.7.7.49" evidence="1"/>
<dbReference type="PANTHER" id="PTHR37984">
    <property type="entry name" value="PROTEIN CBG26694"/>
    <property type="match status" value="1"/>
</dbReference>
<dbReference type="InterPro" id="IPR041588">
    <property type="entry name" value="Integrase_H2C2"/>
</dbReference>
<keyword evidence="4" id="KW-1185">Reference proteome</keyword>
<dbReference type="InterPro" id="IPR012337">
    <property type="entry name" value="RNaseH-like_sf"/>
</dbReference>
<dbReference type="InterPro" id="IPR001584">
    <property type="entry name" value="Integrase_cat-core"/>
</dbReference>
<dbReference type="PROSITE" id="PS50994">
    <property type="entry name" value="INTEGRASE"/>
    <property type="match status" value="1"/>
</dbReference>
<dbReference type="Gene3D" id="1.10.340.70">
    <property type="match status" value="1"/>
</dbReference>
<name>A0A8K0DJQ5_IGNLU</name>
<proteinExistence type="predicted"/>
<dbReference type="SUPFAM" id="SSF53098">
    <property type="entry name" value="Ribonuclease H-like"/>
    <property type="match status" value="1"/>
</dbReference>
<sequence>MLTRESSACPMEAGEAMGSSGNVLWKATVTEAMWCGPSKGCCNVGGASCNGEEINHNEETTALPITENFPGQRIQHIVNKRVQDNENFIDLEKDFRSEHLKLEEYTYDTVYKKGKHNSNADDLSRIELETLEEVNMNEDTSSLATIHSQESTTDESYQISEEAINKFTKQIFVNFVKQQELCRLTSTEMIFRNHQRKTYHLNKEKKIESLFNLLKEQDPTNIVRIYSSTNINEELAEVTKLFRHLRLTYYTQSLEDVVNEDEQFQLIKLYHVGKTNHRGIQEMLKNISRRYYFPKMYDQINRYVNQCEICQKAKYERSPITIVPELTETSSKPFEIVHLDLFFIDNEIFVTLVDQFSRYPTMYPVKSQNQTEIISQLTKFIAQFPLPTKFVADNQFDTVVFKEFCLLYNIAYHFTTPRSSTGNSYVERVHSTLIEHFRILKEQDKTARMIVKYPLIVLAYNDTIYSSTNFKPRDLVFGHIRSNLELFERTPLVELKTSYIENQKQIMSKLYTDIKTKEVQRKSQLIEKLKSKVKHPQTTTVQTTKGYEHLKPRTKIKQKFKPVNLVSDQGQIVFADTGKKIHKSNLKIRKYQENQNEDP</sequence>
<comment type="caution">
    <text evidence="3">The sequence shown here is derived from an EMBL/GenBank/DDBJ whole genome shotgun (WGS) entry which is preliminary data.</text>
</comment>
<dbReference type="PANTHER" id="PTHR37984:SF5">
    <property type="entry name" value="PROTEIN NYNRIN-LIKE"/>
    <property type="match status" value="1"/>
</dbReference>
<evidence type="ECO:0000259" key="2">
    <source>
        <dbReference type="PROSITE" id="PS50994"/>
    </source>
</evidence>
<dbReference type="EMBL" id="VTPC01000765">
    <property type="protein sequence ID" value="KAF2904473.1"/>
    <property type="molecule type" value="Genomic_DNA"/>
</dbReference>
<dbReference type="GO" id="GO:0015074">
    <property type="term" value="P:DNA integration"/>
    <property type="evidence" value="ECO:0007669"/>
    <property type="project" value="InterPro"/>
</dbReference>
<dbReference type="InterPro" id="IPR050951">
    <property type="entry name" value="Retrovirus_Pol_polyprotein"/>
</dbReference>
<dbReference type="GO" id="GO:0003964">
    <property type="term" value="F:RNA-directed DNA polymerase activity"/>
    <property type="evidence" value="ECO:0007669"/>
    <property type="project" value="UniProtKB-EC"/>
</dbReference>
<evidence type="ECO:0000313" key="3">
    <source>
        <dbReference type="EMBL" id="KAF2904473.1"/>
    </source>
</evidence>